<evidence type="ECO:0000313" key="3">
    <source>
        <dbReference type="EMBL" id="CAK0872069.1"/>
    </source>
</evidence>
<keyword evidence="2" id="KW-0732">Signal</keyword>
<feature type="signal peptide" evidence="2">
    <location>
        <begin position="1"/>
        <end position="22"/>
    </location>
</feature>
<evidence type="ECO:0000256" key="1">
    <source>
        <dbReference type="SAM" id="MobiDB-lite"/>
    </source>
</evidence>
<sequence>MHILSFVLSCLPPLSIFPSRLAASQCSLIRRRVIAKTRTCSQRFVGLASARKPRDAGRGGPRCSARRGLGARRCGLARRRQRAEVRGGGGSAPSPSTNTRLSRFDCVPIRPFFLRSASTRPRASRPFGGARCCPALGPPRRRRSRLQLLRGTTPLHEEEEEEEQEELEESRVEAEMGNPDAPGPNSYFATIVDPKNARSYCLDIAGFPPHPQRDSIEGRGCKAEGEDAQFKYDPDAQQSVPSASTGSATRCTTGRRTVDHGRRTWL</sequence>
<comment type="caution">
    <text evidence="3">The sequence shown here is derived from an EMBL/GenBank/DDBJ whole genome shotgun (WGS) entry which is preliminary data.</text>
</comment>
<feature type="chain" id="PRO_5045745260" evidence="2">
    <location>
        <begin position="23"/>
        <end position="266"/>
    </location>
</feature>
<protein>
    <submittedName>
        <fullName evidence="3">Uncharacterized protein</fullName>
    </submittedName>
</protein>
<feature type="compositionally biased region" description="Basic and acidic residues" evidence="1">
    <location>
        <begin position="256"/>
        <end position="266"/>
    </location>
</feature>
<keyword evidence="4" id="KW-1185">Reference proteome</keyword>
<gene>
    <name evidence="3" type="ORF">PCOR1329_LOCUS57647</name>
</gene>
<dbReference type="Proteomes" id="UP001189429">
    <property type="component" value="Unassembled WGS sequence"/>
</dbReference>
<feature type="compositionally biased region" description="Basic and acidic residues" evidence="1">
    <location>
        <begin position="211"/>
        <end position="234"/>
    </location>
</feature>
<dbReference type="EMBL" id="CAUYUJ010017130">
    <property type="protein sequence ID" value="CAK0872069.1"/>
    <property type="molecule type" value="Genomic_DNA"/>
</dbReference>
<feature type="region of interest" description="Disordered" evidence="1">
    <location>
        <begin position="206"/>
        <end position="266"/>
    </location>
</feature>
<accession>A0ABN9VFW4</accession>
<feature type="compositionally biased region" description="Polar residues" evidence="1">
    <location>
        <begin position="236"/>
        <end position="255"/>
    </location>
</feature>
<name>A0ABN9VFW4_9DINO</name>
<proteinExistence type="predicted"/>
<evidence type="ECO:0000256" key="2">
    <source>
        <dbReference type="SAM" id="SignalP"/>
    </source>
</evidence>
<feature type="compositionally biased region" description="Acidic residues" evidence="1">
    <location>
        <begin position="157"/>
        <end position="168"/>
    </location>
</feature>
<feature type="region of interest" description="Disordered" evidence="1">
    <location>
        <begin position="151"/>
        <end position="185"/>
    </location>
</feature>
<reference evidence="3" key="1">
    <citation type="submission" date="2023-10" db="EMBL/GenBank/DDBJ databases">
        <authorList>
            <person name="Chen Y."/>
            <person name="Shah S."/>
            <person name="Dougan E. K."/>
            <person name="Thang M."/>
            <person name="Chan C."/>
        </authorList>
    </citation>
    <scope>NUCLEOTIDE SEQUENCE [LARGE SCALE GENOMIC DNA]</scope>
</reference>
<feature type="region of interest" description="Disordered" evidence="1">
    <location>
        <begin position="78"/>
        <end position="100"/>
    </location>
</feature>
<organism evidence="3 4">
    <name type="scientific">Prorocentrum cordatum</name>
    <dbReference type="NCBI Taxonomy" id="2364126"/>
    <lineage>
        <taxon>Eukaryota</taxon>
        <taxon>Sar</taxon>
        <taxon>Alveolata</taxon>
        <taxon>Dinophyceae</taxon>
        <taxon>Prorocentrales</taxon>
        <taxon>Prorocentraceae</taxon>
        <taxon>Prorocentrum</taxon>
    </lineage>
</organism>
<evidence type="ECO:0000313" key="4">
    <source>
        <dbReference type="Proteomes" id="UP001189429"/>
    </source>
</evidence>